<evidence type="ECO:0000256" key="6">
    <source>
        <dbReference type="ARBA" id="ARBA00022801"/>
    </source>
</evidence>
<evidence type="ECO:0000256" key="2">
    <source>
        <dbReference type="ARBA" id="ARBA00004123"/>
    </source>
</evidence>
<keyword evidence="7" id="KW-0539">Nucleus</keyword>
<gene>
    <name evidence="9" type="ORF">MEUPH1_LOCUS8886</name>
</gene>
<evidence type="ECO:0000256" key="4">
    <source>
        <dbReference type="ARBA" id="ARBA00022722"/>
    </source>
</evidence>
<comment type="similarity">
    <text evidence="3">Belongs to the HARBI1 family.</text>
</comment>
<dbReference type="GO" id="GO:0016787">
    <property type="term" value="F:hydrolase activity"/>
    <property type="evidence" value="ECO:0007669"/>
    <property type="project" value="UniProtKB-KW"/>
</dbReference>
<feature type="domain" description="DDE Tnp4" evidence="8">
    <location>
        <begin position="156"/>
        <end position="285"/>
    </location>
</feature>
<comment type="caution">
    <text evidence="9">The sequence shown here is derived from an EMBL/GenBank/DDBJ whole genome shotgun (WGS) entry which is preliminary data.</text>
</comment>
<evidence type="ECO:0000256" key="1">
    <source>
        <dbReference type="ARBA" id="ARBA00001968"/>
    </source>
</evidence>
<dbReference type="GO" id="GO:0046872">
    <property type="term" value="F:metal ion binding"/>
    <property type="evidence" value="ECO:0007669"/>
    <property type="project" value="UniProtKB-KW"/>
</dbReference>
<evidence type="ECO:0000256" key="5">
    <source>
        <dbReference type="ARBA" id="ARBA00022723"/>
    </source>
</evidence>
<name>A0AAV0WA94_9HEMI</name>
<dbReference type="Pfam" id="PF13359">
    <property type="entry name" value="DDE_Tnp_4"/>
    <property type="match status" value="2"/>
</dbReference>
<comment type="subcellular location">
    <subcellularLocation>
        <location evidence="2">Nucleus</location>
    </subcellularLocation>
</comment>
<dbReference type="EMBL" id="CARXXK010000002">
    <property type="protein sequence ID" value="CAI6352675.1"/>
    <property type="molecule type" value="Genomic_DNA"/>
</dbReference>
<evidence type="ECO:0000256" key="3">
    <source>
        <dbReference type="ARBA" id="ARBA00006958"/>
    </source>
</evidence>
<comment type="cofactor">
    <cofactor evidence="1">
        <name>a divalent metal cation</name>
        <dbReference type="ChEBI" id="CHEBI:60240"/>
    </cofactor>
</comment>
<organism evidence="9 10">
    <name type="scientific">Macrosiphum euphorbiae</name>
    <name type="common">potato aphid</name>
    <dbReference type="NCBI Taxonomy" id="13131"/>
    <lineage>
        <taxon>Eukaryota</taxon>
        <taxon>Metazoa</taxon>
        <taxon>Ecdysozoa</taxon>
        <taxon>Arthropoda</taxon>
        <taxon>Hexapoda</taxon>
        <taxon>Insecta</taxon>
        <taxon>Pterygota</taxon>
        <taxon>Neoptera</taxon>
        <taxon>Paraneoptera</taxon>
        <taxon>Hemiptera</taxon>
        <taxon>Sternorrhyncha</taxon>
        <taxon>Aphidomorpha</taxon>
        <taxon>Aphidoidea</taxon>
        <taxon>Aphididae</taxon>
        <taxon>Macrosiphini</taxon>
        <taxon>Macrosiphum</taxon>
    </lineage>
</organism>
<evidence type="ECO:0000313" key="9">
    <source>
        <dbReference type="EMBL" id="CAI6352675.1"/>
    </source>
</evidence>
<feature type="domain" description="DDE Tnp4" evidence="8">
    <location>
        <begin position="335"/>
        <end position="431"/>
    </location>
</feature>
<dbReference type="Proteomes" id="UP001160148">
    <property type="component" value="Unassembled WGS sequence"/>
</dbReference>
<dbReference type="PANTHER" id="PTHR22930">
    <property type="match status" value="1"/>
</dbReference>
<evidence type="ECO:0000256" key="7">
    <source>
        <dbReference type="ARBA" id="ARBA00023242"/>
    </source>
</evidence>
<keyword evidence="10" id="KW-1185">Reference proteome</keyword>
<keyword evidence="5" id="KW-0479">Metal-binding</keyword>
<dbReference type="GO" id="GO:0005634">
    <property type="term" value="C:nucleus"/>
    <property type="evidence" value="ECO:0007669"/>
    <property type="project" value="UniProtKB-SubCell"/>
</dbReference>
<keyword evidence="6" id="KW-0378">Hydrolase</keyword>
<sequence>MDEFYIAALENLERQENAVNYRKLSHSERFDAFLLPNYIFINNYRLTKDLVRYVINILTPHMTEATKTSALNIQTKVFIALNFFATGSYQLPVGNSNLEIVSQPTVSRAIDEVVNALNQPEIFKYWVKYPSTLIELRQTREKFNTKYNFPGIVGIIDCTHIGIFPPKTDDPVHPEYMYVNRKNYHSINVQLVCDSDMKIINVSALFPGSVNNAYIWNNSLLEPTLRRIYNYNPEGFYLLGDSGYPLRPWLMTPLMQYKPNTPEERYNRRFKHVRSLIERLSRALEEFVNALNEPTIFNSWVKYPSNFQELRLVREEYSFIRFFRKFNFPGIVGVIDCTHIAIFPPPTHDAIHPEYIYVNRKNYHSINVQLVCDSKMKMFNICSLFPGSVNDAYIWNNCQLEPTLRRIFNHEPGFYLLGDSGYPLRAWLMTPL</sequence>
<accession>A0AAV0WA94</accession>
<protein>
    <recommendedName>
        <fullName evidence="8">DDE Tnp4 domain-containing protein</fullName>
    </recommendedName>
</protein>
<dbReference type="GO" id="GO:0004518">
    <property type="term" value="F:nuclease activity"/>
    <property type="evidence" value="ECO:0007669"/>
    <property type="project" value="UniProtKB-KW"/>
</dbReference>
<dbReference type="InterPro" id="IPR045249">
    <property type="entry name" value="HARBI1-like"/>
</dbReference>
<dbReference type="AlphaFoldDB" id="A0AAV0WA94"/>
<proteinExistence type="inferred from homology"/>
<keyword evidence="4" id="KW-0540">Nuclease</keyword>
<dbReference type="InterPro" id="IPR027806">
    <property type="entry name" value="HARBI1_dom"/>
</dbReference>
<reference evidence="9 10" key="1">
    <citation type="submission" date="2023-01" db="EMBL/GenBank/DDBJ databases">
        <authorList>
            <person name="Whitehead M."/>
        </authorList>
    </citation>
    <scope>NUCLEOTIDE SEQUENCE [LARGE SCALE GENOMIC DNA]</scope>
</reference>
<evidence type="ECO:0000313" key="10">
    <source>
        <dbReference type="Proteomes" id="UP001160148"/>
    </source>
</evidence>
<evidence type="ECO:0000259" key="8">
    <source>
        <dbReference type="Pfam" id="PF13359"/>
    </source>
</evidence>
<dbReference type="PANTHER" id="PTHR22930:SF289">
    <property type="entry name" value="DDE TNP4 DOMAIN-CONTAINING PROTEIN-RELATED"/>
    <property type="match status" value="1"/>
</dbReference>